<dbReference type="Pfam" id="PF02589">
    <property type="entry name" value="LUD_dom"/>
    <property type="match status" value="1"/>
</dbReference>
<dbReference type="EMBL" id="BEXT01000001">
    <property type="protein sequence ID" value="GBC61146.1"/>
    <property type="molecule type" value="Genomic_DNA"/>
</dbReference>
<proteinExistence type="predicted"/>
<dbReference type="RefSeq" id="WP_124331279.1">
    <property type="nucleotide sequence ID" value="NZ_BEXT01000001.1"/>
</dbReference>
<feature type="domain" description="LUD" evidence="1">
    <location>
        <begin position="43"/>
        <end position="219"/>
    </location>
</feature>
<reference evidence="3" key="1">
    <citation type="submission" date="2017-11" db="EMBL/GenBank/DDBJ databases">
        <authorList>
            <person name="Watanabe M."/>
            <person name="Kojima H."/>
        </authorList>
    </citation>
    <scope>NUCLEOTIDE SEQUENCE [LARGE SCALE GENOMIC DNA]</scope>
    <source>
        <strain evidence="3">Tokyo 01</strain>
    </source>
</reference>
<dbReference type="AlphaFoldDB" id="A0A401FW01"/>
<gene>
    <name evidence="2" type="ORF">DENIS_2106</name>
</gene>
<organism evidence="2 3">
    <name type="scientific">Desulfonema ishimotonii</name>
    <dbReference type="NCBI Taxonomy" id="45657"/>
    <lineage>
        <taxon>Bacteria</taxon>
        <taxon>Pseudomonadati</taxon>
        <taxon>Thermodesulfobacteriota</taxon>
        <taxon>Desulfobacteria</taxon>
        <taxon>Desulfobacterales</taxon>
        <taxon>Desulfococcaceae</taxon>
        <taxon>Desulfonema</taxon>
    </lineage>
</organism>
<accession>A0A401FW01</accession>
<evidence type="ECO:0000313" key="2">
    <source>
        <dbReference type="EMBL" id="GBC61146.1"/>
    </source>
</evidence>
<keyword evidence="3" id="KW-1185">Reference proteome</keyword>
<dbReference type="Proteomes" id="UP000288096">
    <property type="component" value="Unassembled WGS sequence"/>
</dbReference>
<dbReference type="PANTHER" id="PTHR43682:SF1">
    <property type="entry name" value="LACTATE UTILIZATION PROTEIN C"/>
    <property type="match status" value="1"/>
</dbReference>
<dbReference type="PANTHER" id="PTHR43682">
    <property type="entry name" value="LACTATE UTILIZATION PROTEIN C"/>
    <property type="match status" value="1"/>
</dbReference>
<name>A0A401FW01_9BACT</name>
<protein>
    <submittedName>
        <fullName evidence="2">Lactate utilization protein</fullName>
    </submittedName>
</protein>
<dbReference type="OrthoDB" id="9794187at2"/>
<dbReference type="SUPFAM" id="SSF100950">
    <property type="entry name" value="NagB/RpiA/CoA transferase-like"/>
    <property type="match status" value="1"/>
</dbReference>
<dbReference type="InterPro" id="IPR037171">
    <property type="entry name" value="NagB/RpiA_transferase-like"/>
</dbReference>
<dbReference type="InterPro" id="IPR003741">
    <property type="entry name" value="LUD_dom"/>
</dbReference>
<dbReference type="InterPro" id="IPR024185">
    <property type="entry name" value="FTHF_cligase-like_sf"/>
</dbReference>
<sequence>MNNNARERIFARLRTAVAKGDFNIPDAPPLTWPSANAAERVASLKQKLEAMKAEVYVTPSGEWVEKLRAVLKGRNLNRMLFAPDTAVGQALKSGWGDANGGLPELFTFDGTVEAYREELFFKVDAAVTTAKAGIADTGALVLWPDEKEPRLSSLVPPVHIAVLSAADIYSTFTEAVEQGKWADGMPTNALLISGPSKTADIELVLVFGVHGPSDLIVMITE</sequence>
<evidence type="ECO:0000313" key="3">
    <source>
        <dbReference type="Proteomes" id="UP000288096"/>
    </source>
</evidence>
<reference evidence="3" key="2">
    <citation type="submission" date="2019-01" db="EMBL/GenBank/DDBJ databases">
        <title>Genome sequence of Desulfonema ishimotonii strain Tokyo 01.</title>
        <authorList>
            <person name="Fukui M."/>
        </authorList>
    </citation>
    <scope>NUCLEOTIDE SEQUENCE [LARGE SCALE GENOMIC DNA]</scope>
    <source>
        <strain evidence="3">Tokyo 01</strain>
    </source>
</reference>
<comment type="caution">
    <text evidence="2">The sequence shown here is derived from an EMBL/GenBank/DDBJ whole genome shotgun (WGS) entry which is preliminary data.</text>
</comment>
<dbReference type="Gene3D" id="3.40.50.10420">
    <property type="entry name" value="NagB/RpiA/CoA transferase-like"/>
    <property type="match status" value="1"/>
</dbReference>
<evidence type="ECO:0000259" key="1">
    <source>
        <dbReference type="Pfam" id="PF02589"/>
    </source>
</evidence>